<reference evidence="2 3" key="1">
    <citation type="journal article" date="2018" name="Front. Plant Sci.">
        <title>Red Clover (Trifolium pratense) and Zigzag Clover (T. medium) - A Picture of Genomic Similarities and Differences.</title>
        <authorList>
            <person name="Dluhosova J."/>
            <person name="Istvanek J."/>
            <person name="Nedelnik J."/>
            <person name="Repkova J."/>
        </authorList>
    </citation>
    <scope>NUCLEOTIDE SEQUENCE [LARGE SCALE GENOMIC DNA]</scope>
    <source>
        <strain evidence="3">cv. 10/8</strain>
        <tissue evidence="2">Leaf</tissue>
    </source>
</reference>
<proteinExistence type="predicted"/>
<feature type="region of interest" description="Disordered" evidence="1">
    <location>
        <begin position="35"/>
        <end position="61"/>
    </location>
</feature>
<comment type="caution">
    <text evidence="2">The sequence shown here is derived from an EMBL/GenBank/DDBJ whole genome shotgun (WGS) entry which is preliminary data.</text>
</comment>
<dbReference type="Proteomes" id="UP000265520">
    <property type="component" value="Unassembled WGS sequence"/>
</dbReference>
<sequence>MKVELSFIAQLASQEAYKERPKVNIYPILLASSPKRSEREPSQKILSSTRHDFAQVTKKRT</sequence>
<evidence type="ECO:0000256" key="1">
    <source>
        <dbReference type="SAM" id="MobiDB-lite"/>
    </source>
</evidence>
<protein>
    <submittedName>
        <fullName evidence="2">Uncharacterized protein</fullName>
    </submittedName>
</protein>
<evidence type="ECO:0000313" key="3">
    <source>
        <dbReference type="Proteomes" id="UP000265520"/>
    </source>
</evidence>
<organism evidence="2 3">
    <name type="scientific">Trifolium medium</name>
    <dbReference type="NCBI Taxonomy" id="97028"/>
    <lineage>
        <taxon>Eukaryota</taxon>
        <taxon>Viridiplantae</taxon>
        <taxon>Streptophyta</taxon>
        <taxon>Embryophyta</taxon>
        <taxon>Tracheophyta</taxon>
        <taxon>Spermatophyta</taxon>
        <taxon>Magnoliopsida</taxon>
        <taxon>eudicotyledons</taxon>
        <taxon>Gunneridae</taxon>
        <taxon>Pentapetalae</taxon>
        <taxon>rosids</taxon>
        <taxon>fabids</taxon>
        <taxon>Fabales</taxon>
        <taxon>Fabaceae</taxon>
        <taxon>Papilionoideae</taxon>
        <taxon>50 kb inversion clade</taxon>
        <taxon>NPAAA clade</taxon>
        <taxon>Hologalegina</taxon>
        <taxon>IRL clade</taxon>
        <taxon>Trifolieae</taxon>
        <taxon>Trifolium</taxon>
    </lineage>
</organism>
<dbReference type="EMBL" id="LXQA010068665">
    <property type="protein sequence ID" value="MCI08328.1"/>
    <property type="molecule type" value="Genomic_DNA"/>
</dbReference>
<evidence type="ECO:0000313" key="2">
    <source>
        <dbReference type="EMBL" id="MCI08328.1"/>
    </source>
</evidence>
<dbReference type="AlphaFoldDB" id="A0A392P8D7"/>
<keyword evidence="3" id="KW-1185">Reference proteome</keyword>
<accession>A0A392P8D7</accession>
<name>A0A392P8D7_9FABA</name>
<feature type="non-terminal residue" evidence="2">
    <location>
        <position position="61"/>
    </location>
</feature>